<comment type="function">
    <text evidence="6 7">This protein binds to 23S rRNA in the presence of protein L20.</text>
</comment>
<dbReference type="GO" id="GO:0005840">
    <property type="term" value="C:ribosome"/>
    <property type="evidence" value="ECO:0007669"/>
    <property type="project" value="UniProtKB-KW"/>
</dbReference>
<keyword evidence="2 6" id="KW-0699">rRNA-binding</keyword>
<reference evidence="8 9" key="1">
    <citation type="submission" date="2020-08" db="EMBL/GenBank/DDBJ databases">
        <title>Genomic Encyclopedia of Type Strains, Phase IV (KMG-IV): sequencing the most valuable type-strain genomes for metagenomic binning, comparative biology and taxonomic classification.</title>
        <authorList>
            <person name="Goeker M."/>
        </authorList>
    </citation>
    <scope>NUCLEOTIDE SEQUENCE [LARGE SCALE GENOMIC DNA]</scope>
    <source>
        <strain evidence="8 9">DSM 22071</strain>
    </source>
</reference>
<keyword evidence="3 6" id="KW-0694">RNA-binding</keyword>
<evidence type="ECO:0000256" key="1">
    <source>
        <dbReference type="ARBA" id="ARBA00008563"/>
    </source>
</evidence>
<keyword evidence="9" id="KW-1185">Reference proteome</keyword>
<comment type="caution">
    <text evidence="8">The sequence shown here is derived from an EMBL/GenBank/DDBJ whole genome shotgun (WGS) entry which is preliminary data.</text>
</comment>
<accession>A0A7W8DG77</accession>
<dbReference type="GO" id="GO:0003735">
    <property type="term" value="F:structural constituent of ribosome"/>
    <property type="evidence" value="ECO:0007669"/>
    <property type="project" value="InterPro"/>
</dbReference>
<protein>
    <recommendedName>
        <fullName evidence="6">Large ribosomal subunit protein bL21</fullName>
    </recommendedName>
</protein>
<proteinExistence type="inferred from homology"/>
<dbReference type="InterPro" id="IPR036164">
    <property type="entry name" value="bL21-like_sf"/>
</dbReference>
<keyword evidence="5 6" id="KW-0687">Ribonucleoprotein</keyword>
<keyword evidence="4 6" id="KW-0689">Ribosomal protein</keyword>
<dbReference type="PANTHER" id="PTHR21349">
    <property type="entry name" value="50S RIBOSOMAL PROTEIN L21"/>
    <property type="match status" value="1"/>
</dbReference>
<dbReference type="InterPro" id="IPR001787">
    <property type="entry name" value="Ribosomal_bL21"/>
</dbReference>
<dbReference type="HAMAP" id="MF_01363">
    <property type="entry name" value="Ribosomal_bL21"/>
    <property type="match status" value="1"/>
</dbReference>
<evidence type="ECO:0000256" key="6">
    <source>
        <dbReference type="HAMAP-Rule" id="MF_01363"/>
    </source>
</evidence>
<sequence>MQAVVKTCGKQYHVSEGDVFAVSRLEGNVGDMVDLNEVLVLTGSDDNVVVGSPYVEGAKVSVEILEQYKAKKITVFKSKRRKKYKRKQGHRQHMTRLRVASIQQ</sequence>
<evidence type="ECO:0000256" key="5">
    <source>
        <dbReference type="ARBA" id="ARBA00023274"/>
    </source>
</evidence>
<dbReference type="Proteomes" id="UP000528322">
    <property type="component" value="Unassembled WGS sequence"/>
</dbReference>
<dbReference type="GO" id="GO:0006412">
    <property type="term" value="P:translation"/>
    <property type="evidence" value="ECO:0007669"/>
    <property type="project" value="UniProtKB-UniRule"/>
</dbReference>
<dbReference type="InterPro" id="IPR018258">
    <property type="entry name" value="Ribosomal_bL21_CS"/>
</dbReference>
<dbReference type="SUPFAM" id="SSF141091">
    <property type="entry name" value="L21p-like"/>
    <property type="match status" value="1"/>
</dbReference>
<dbReference type="EMBL" id="JACHID010000002">
    <property type="protein sequence ID" value="MBB5021074.1"/>
    <property type="molecule type" value="Genomic_DNA"/>
</dbReference>
<dbReference type="AlphaFoldDB" id="A0A7W8DG77"/>
<name>A0A7W8DG77_9BACT</name>
<dbReference type="PROSITE" id="PS01169">
    <property type="entry name" value="RIBOSOMAL_L21"/>
    <property type="match status" value="1"/>
</dbReference>
<dbReference type="InterPro" id="IPR028909">
    <property type="entry name" value="bL21-like"/>
</dbReference>
<evidence type="ECO:0000256" key="2">
    <source>
        <dbReference type="ARBA" id="ARBA00022730"/>
    </source>
</evidence>
<evidence type="ECO:0000313" key="8">
    <source>
        <dbReference type="EMBL" id="MBB5021074.1"/>
    </source>
</evidence>
<evidence type="ECO:0000256" key="3">
    <source>
        <dbReference type="ARBA" id="ARBA00022884"/>
    </source>
</evidence>
<evidence type="ECO:0000313" key="9">
    <source>
        <dbReference type="Proteomes" id="UP000528322"/>
    </source>
</evidence>
<evidence type="ECO:0000256" key="7">
    <source>
        <dbReference type="RuleBase" id="RU000562"/>
    </source>
</evidence>
<evidence type="ECO:0000256" key="4">
    <source>
        <dbReference type="ARBA" id="ARBA00022980"/>
    </source>
</evidence>
<dbReference type="GO" id="GO:0019843">
    <property type="term" value="F:rRNA binding"/>
    <property type="evidence" value="ECO:0007669"/>
    <property type="project" value="UniProtKB-UniRule"/>
</dbReference>
<comment type="similarity">
    <text evidence="1 6 7">Belongs to the bacterial ribosomal protein bL21 family.</text>
</comment>
<gene>
    <name evidence="6" type="primary">rplU</name>
    <name evidence="8" type="ORF">HNR37_000380</name>
</gene>
<dbReference type="Pfam" id="PF00829">
    <property type="entry name" value="Ribosomal_L21p"/>
    <property type="match status" value="1"/>
</dbReference>
<dbReference type="NCBIfam" id="TIGR00061">
    <property type="entry name" value="L21"/>
    <property type="match status" value="1"/>
</dbReference>
<organism evidence="8 9">
    <name type="scientific">Desulfurispira natronophila</name>
    <dbReference type="NCBI Taxonomy" id="682562"/>
    <lineage>
        <taxon>Bacteria</taxon>
        <taxon>Pseudomonadati</taxon>
        <taxon>Chrysiogenota</taxon>
        <taxon>Chrysiogenia</taxon>
        <taxon>Chrysiogenales</taxon>
        <taxon>Chrysiogenaceae</taxon>
        <taxon>Desulfurispira</taxon>
    </lineage>
</organism>
<dbReference type="RefSeq" id="WP_183729084.1">
    <property type="nucleotide sequence ID" value="NZ_JACHID010000002.1"/>
</dbReference>
<comment type="subunit">
    <text evidence="6">Part of the 50S ribosomal subunit. Contacts protein L20.</text>
</comment>
<dbReference type="GO" id="GO:1990904">
    <property type="term" value="C:ribonucleoprotein complex"/>
    <property type="evidence" value="ECO:0007669"/>
    <property type="project" value="UniProtKB-KW"/>
</dbReference>
<dbReference type="PANTHER" id="PTHR21349:SF0">
    <property type="entry name" value="LARGE RIBOSOMAL SUBUNIT PROTEIN BL21M"/>
    <property type="match status" value="1"/>
</dbReference>
<dbReference type="GO" id="GO:0005737">
    <property type="term" value="C:cytoplasm"/>
    <property type="evidence" value="ECO:0007669"/>
    <property type="project" value="UniProtKB-ARBA"/>
</dbReference>